<feature type="transmembrane region" description="Helical" evidence="1">
    <location>
        <begin position="156"/>
        <end position="174"/>
    </location>
</feature>
<evidence type="ECO:0000313" key="4">
    <source>
        <dbReference type="Proteomes" id="UP000642284"/>
    </source>
</evidence>
<evidence type="ECO:0000259" key="2">
    <source>
        <dbReference type="Pfam" id="PF14219"/>
    </source>
</evidence>
<organism evidence="3 4">
    <name type="scientific">Streptomyces polyasparticus</name>
    <dbReference type="NCBI Taxonomy" id="2767826"/>
    <lineage>
        <taxon>Bacteria</taxon>
        <taxon>Bacillati</taxon>
        <taxon>Actinomycetota</taxon>
        <taxon>Actinomycetes</taxon>
        <taxon>Kitasatosporales</taxon>
        <taxon>Streptomycetaceae</taxon>
        <taxon>Streptomyces</taxon>
    </lineage>
</organism>
<dbReference type="InterPro" id="IPR025565">
    <property type="entry name" value="DUF4328"/>
</dbReference>
<proteinExistence type="predicted"/>
<keyword evidence="1" id="KW-1133">Transmembrane helix</keyword>
<protein>
    <submittedName>
        <fullName evidence="3">DUF4328 domain-containing protein</fullName>
    </submittedName>
</protein>
<dbReference type="Proteomes" id="UP000642284">
    <property type="component" value="Unassembled WGS sequence"/>
</dbReference>
<feature type="transmembrane region" description="Helical" evidence="1">
    <location>
        <begin position="186"/>
        <end position="212"/>
    </location>
</feature>
<keyword evidence="1" id="KW-0472">Membrane</keyword>
<reference evidence="3 4" key="1">
    <citation type="submission" date="2020-08" db="EMBL/GenBank/DDBJ databases">
        <title>Genemic of Streptomyces polyaspartic.</title>
        <authorList>
            <person name="Liu W."/>
        </authorList>
    </citation>
    <scope>NUCLEOTIDE SEQUENCE [LARGE SCALE GENOMIC DNA]</scope>
    <source>
        <strain evidence="3 4">TRM66268-LWL</strain>
    </source>
</reference>
<feature type="transmembrane region" description="Helical" evidence="1">
    <location>
        <begin position="28"/>
        <end position="54"/>
    </location>
</feature>
<feature type="domain" description="DUF4328" evidence="2">
    <location>
        <begin position="66"/>
        <end position="217"/>
    </location>
</feature>
<sequence length="239" mass="25638">MPAYSSVPVPVPVVPGVYLKSPVGLSKALMILLGVVGLTDLFAVFTGFNSLGVVNRLKDDPFTVPDADIESADVLYGAAGIGQTAAMVAAIVLFLCWFWRTRTNAEVFEPAGHARSRGWAIGGWFIPFGCFWIPRGIAGDIWRASAVDEQSRKEKLLNMWWGLWVATTALGWIASRQYARAESLDAVHSALVSVLVTDALDIAAVIAAILFVRRLTAMQTAKALAGPSTPPFVPNLPAL</sequence>
<accession>A0ABR7SNU8</accession>
<comment type="caution">
    <text evidence="3">The sequence shown here is derived from an EMBL/GenBank/DDBJ whole genome shotgun (WGS) entry which is preliminary data.</text>
</comment>
<dbReference type="RefSeq" id="WP_187817614.1">
    <property type="nucleotide sequence ID" value="NZ_JACTVJ010000018.1"/>
</dbReference>
<gene>
    <name evidence="3" type="ORF">H9Y04_32045</name>
</gene>
<dbReference type="EMBL" id="JACTVJ010000018">
    <property type="protein sequence ID" value="MBC9717171.1"/>
    <property type="molecule type" value="Genomic_DNA"/>
</dbReference>
<feature type="transmembrane region" description="Helical" evidence="1">
    <location>
        <begin position="74"/>
        <end position="99"/>
    </location>
</feature>
<keyword evidence="4" id="KW-1185">Reference proteome</keyword>
<name>A0ABR7SNU8_9ACTN</name>
<evidence type="ECO:0000256" key="1">
    <source>
        <dbReference type="SAM" id="Phobius"/>
    </source>
</evidence>
<dbReference type="Pfam" id="PF14219">
    <property type="entry name" value="DUF4328"/>
    <property type="match status" value="1"/>
</dbReference>
<evidence type="ECO:0000313" key="3">
    <source>
        <dbReference type="EMBL" id="MBC9717171.1"/>
    </source>
</evidence>
<keyword evidence="1" id="KW-0812">Transmembrane</keyword>